<dbReference type="OrthoDB" id="2216857at2759"/>
<organism evidence="1 2">
    <name type="scientific">Lichtheimia corymbifera JMRC:FSU:9682</name>
    <dbReference type="NCBI Taxonomy" id="1263082"/>
    <lineage>
        <taxon>Eukaryota</taxon>
        <taxon>Fungi</taxon>
        <taxon>Fungi incertae sedis</taxon>
        <taxon>Mucoromycota</taxon>
        <taxon>Mucoromycotina</taxon>
        <taxon>Mucoromycetes</taxon>
        <taxon>Mucorales</taxon>
        <taxon>Lichtheimiaceae</taxon>
        <taxon>Lichtheimia</taxon>
    </lineage>
</organism>
<comment type="caution">
    <text evidence="1">The sequence shown here is derived from an EMBL/GenBank/DDBJ whole genome shotgun (WGS) entry which is preliminary data.</text>
</comment>
<name>A0A068RQB3_9FUNG</name>
<dbReference type="VEuPathDB" id="FungiDB:LCOR_03848.1"/>
<keyword evidence="2" id="KW-1185">Reference proteome</keyword>
<evidence type="ECO:0000313" key="1">
    <source>
        <dbReference type="EMBL" id="CDH52368.1"/>
    </source>
</evidence>
<sequence length="145" mass="16781">MESSSGYSAEGIDHSTSDTWEPIMMTTGSLRMDLIKYQDGTYDTGKELAAYGVQCIKYRITLLKTSIHDCSSWEVVELRSAQIPTEWANRFDFMKVFELIFTLNMEVEKQKKVRSTLRLEKNHLLPVELKDTIRFRFKDSSVIIA</sequence>
<accession>A0A068RQB3</accession>
<gene>
    <name evidence="1" type="ORF">LCOR_03848.1</name>
</gene>
<dbReference type="AlphaFoldDB" id="A0A068RQB3"/>
<proteinExistence type="predicted"/>
<reference evidence="1" key="1">
    <citation type="submission" date="2013-08" db="EMBL/GenBank/DDBJ databases">
        <title>Gene expansion shapes genome architecture in the human pathogen Lichtheimia corymbifera: an evolutionary genomics analysis in the ancient terrestrial Mucorales (Mucoromycotina).</title>
        <authorList>
            <person name="Schwartze V.U."/>
            <person name="Winter S."/>
            <person name="Shelest E."/>
            <person name="Marcet-Houben M."/>
            <person name="Horn F."/>
            <person name="Wehner S."/>
            <person name="Hoffmann K."/>
            <person name="Riege K."/>
            <person name="Sammeth M."/>
            <person name="Nowrousian M."/>
            <person name="Valiante V."/>
            <person name="Linde J."/>
            <person name="Jacobsen I.D."/>
            <person name="Marz M."/>
            <person name="Brakhage A.A."/>
            <person name="Gabaldon T."/>
            <person name="Bocker S."/>
            <person name="Voigt K."/>
        </authorList>
    </citation>
    <scope>NUCLEOTIDE SEQUENCE [LARGE SCALE GENOMIC DNA]</scope>
    <source>
        <strain evidence="1">FSU 9682</strain>
    </source>
</reference>
<protein>
    <submittedName>
        <fullName evidence="1">Uncharacterized protein</fullName>
    </submittedName>
</protein>
<dbReference type="Proteomes" id="UP000027586">
    <property type="component" value="Unassembled WGS sequence"/>
</dbReference>
<dbReference type="EMBL" id="CBTN010000013">
    <property type="protein sequence ID" value="CDH52368.1"/>
    <property type="molecule type" value="Genomic_DNA"/>
</dbReference>
<evidence type="ECO:0000313" key="2">
    <source>
        <dbReference type="Proteomes" id="UP000027586"/>
    </source>
</evidence>